<organism evidence="1 2">
    <name type="scientific">Pluteus cervinus</name>
    <dbReference type="NCBI Taxonomy" id="181527"/>
    <lineage>
        <taxon>Eukaryota</taxon>
        <taxon>Fungi</taxon>
        <taxon>Dikarya</taxon>
        <taxon>Basidiomycota</taxon>
        <taxon>Agaricomycotina</taxon>
        <taxon>Agaricomycetes</taxon>
        <taxon>Agaricomycetidae</taxon>
        <taxon>Agaricales</taxon>
        <taxon>Pluteineae</taxon>
        <taxon>Pluteaceae</taxon>
        <taxon>Pluteus</taxon>
    </lineage>
</organism>
<proteinExistence type="predicted"/>
<name>A0ACD3ASN3_9AGAR</name>
<evidence type="ECO:0000313" key="2">
    <source>
        <dbReference type="Proteomes" id="UP000308600"/>
    </source>
</evidence>
<dbReference type="EMBL" id="ML208350">
    <property type="protein sequence ID" value="TFK68510.1"/>
    <property type="molecule type" value="Genomic_DNA"/>
</dbReference>
<evidence type="ECO:0000313" key="1">
    <source>
        <dbReference type="EMBL" id="TFK68510.1"/>
    </source>
</evidence>
<protein>
    <submittedName>
        <fullName evidence="1">Uncharacterized protein</fullName>
    </submittedName>
</protein>
<sequence>MDSRRAQQALAGLPPDAVGQVTLEARKEGIFAGLTSGLAAAIIGARLMGFNRNKTLLSGVLGGALAGYYFTQAFTSTALAQLHAEEARLATKKGQAGNSP</sequence>
<keyword evidence="2" id="KW-1185">Reference proteome</keyword>
<accession>A0ACD3ASN3</accession>
<dbReference type="Proteomes" id="UP000308600">
    <property type="component" value="Unassembled WGS sequence"/>
</dbReference>
<reference evidence="1 2" key="1">
    <citation type="journal article" date="2019" name="Nat. Ecol. Evol.">
        <title>Megaphylogeny resolves global patterns of mushroom evolution.</title>
        <authorList>
            <person name="Varga T."/>
            <person name="Krizsan K."/>
            <person name="Foldi C."/>
            <person name="Dima B."/>
            <person name="Sanchez-Garcia M."/>
            <person name="Sanchez-Ramirez S."/>
            <person name="Szollosi G.J."/>
            <person name="Szarkandi J.G."/>
            <person name="Papp V."/>
            <person name="Albert L."/>
            <person name="Andreopoulos W."/>
            <person name="Angelini C."/>
            <person name="Antonin V."/>
            <person name="Barry K.W."/>
            <person name="Bougher N.L."/>
            <person name="Buchanan P."/>
            <person name="Buyck B."/>
            <person name="Bense V."/>
            <person name="Catcheside P."/>
            <person name="Chovatia M."/>
            <person name="Cooper J."/>
            <person name="Damon W."/>
            <person name="Desjardin D."/>
            <person name="Finy P."/>
            <person name="Geml J."/>
            <person name="Haridas S."/>
            <person name="Hughes K."/>
            <person name="Justo A."/>
            <person name="Karasinski D."/>
            <person name="Kautmanova I."/>
            <person name="Kiss B."/>
            <person name="Kocsube S."/>
            <person name="Kotiranta H."/>
            <person name="LaButti K.M."/>
            <person name="Lechner B.E."/>
            <person name="Liimatainen K."/>
            <person name="Lipzen A."/>
            <person name="Lukacs Z."/>
            <person name="Mihaltcheva S."/>
            <person name="Morgado L.N."/>
            <person name="Niskanen T."/>
            <person name="Noordeloos M.E."/>
            <person name="Ohm R.A."/>
            <person name="Ortiz-Santana B."/>
            <person name="Ovrebo C."/>
            <person name="Racz N."/>
            <person name="Riley R."/>
            <person name="Savchenko A."/>
            <person name="Shiryaev A."/>
            <person name="Soop K."/>
            <person name="Spirin V."/>
            <person name="Szebenyi C."/>
            <person name="Tomsovsky M."/>
            <person name="Tulloss R.E."/>
            <person name="Uehling J."/>
            <person name="Grigoriev I.V."/>
            <person name="Vagvolgyi C."/>
            <person name="Papp T."/>
            <person name="Martin F.M."/>
            <person name="Miettinen O."/>
            <person name="Hibbett D.S."/>
            <person name="Nagy L.G."/>
        </authorList>
    </citation>
    <scope>NUCLEOTIDE SEQUENCE [LARGE SCALE GENOMIC DNA]</scope>
    <source>
        <strain evidence="1 2">NL-1719</strain>
    </source>
</reference>
<gene>
    <name evidence="1" type="ORF">BDN72DRAFT_841711</name>
</gene>